<evidence type="ECO:0000313" key="1">
    <source>
        <dbReference type="EMBL" id="KII72890.1"/>
    </source>
</evidence>
<gene>
    <name evidence="1" type="ORF">RF11_12357</name>
</gene>
<proteinExistence type="predicted"/>
<reference evidence="1 2" key="1">
    <citation type="journal article" date="2014" name="Genome Biol. Evol.">
        <title>The genome of the myxosporean Thelohanellus kitauei shows adaptations to nutrient acquisition within its fish host.</title>
        <authorList>
            <person name="Yang Y."/>
            <person name="Xiong J."/>
            <person name="Zhou Z."/>
            <person name="Huo F."/>
            <person name="Miao W."/>
            <person name="Ran C."/>
            <person name="Liu Y."/>
            <person name="Zhang J."/>
            <person name="Feng J."/>
            <person name="Wang M."/>
            <person name="Wang M."/>
            <person name="Wang L."/>
            <person name="Yao B."/>
        </authorList>
    </citation>
    <scope>NUCLEOTIDE SEQUENCE [LARGE SCALE GENOMIC DNA]</scope>
    <source>
        <strain evidence="1">Wuqing</strain>
    </source>
</reference>
<dbReference type="EMBL" id="JWZT01001076">
    <property type="protein sequence ID" value="KII72890.1"/>
    <property type="molecule type" value="Genomic_DNA"/>
</dbReference>
<comment type="caution">
    <text evidence="1">The sequence shown here is derived from an EMBL/GenBank/DDBJ whole genome shotgun (WGS) entry which is preliminary data.</text>
</comment>
<name>A0A0C2N975_THEKT</name>
<keyword evidence="2" id="KW-1185">Reference proteome</keyword>
<dbReference type="Proteomes" id="UP000031668">
    <property type="component" value="Unassembled WGS sequence"/>
</dbReference>
<sequence length="179" mass="21159">MNPLLLNNSTNYILCKRLQVMGRIWISFFIFHALDQDYESTETSPSLLNNFANNVKRIFHFEQSKIINPIVLDVITEILCTRSSQENSSRKKEKALIDLFSRSSFWEIRRICEEIQEIDLENILEAYVKTYNTNYLPKIKDVFKECDVMYLCTVPRLLKTYCPTINLCSKDYIDVEFET</sequence>
<protein>
    <submittedName>
        <fullName evidence="1">Uncharacterized protein</fullName>
    </submittedName>
</protein>
<accession>A0A0C2N975</accession>
<evidence type="ECO:0000313" key="2">
    <source>
        <dbReference type="Proteomes" id="UP000031668"/>
    </source>
</evidence>
<organism evidence="1 2">
    <name type="scientific">Thelohanellus kitauei</name>
    <name type="common">Myxosporean</name>
    <dbReference type="NCBI Taxonomy" id="669202"/>
    <lineage>
        <taxon>Eukaryota</taxon>
        <taxon>Metazoa</taxon>
        <taxon>Cnidaria</taxon>
        <taxon>Myxozoa</taxon>
        <taxon>Myxosporea</taxon>
        <taxon>Bivalvulida</taxon>
        <taxon>Platysporina</taxon>
        <taxon>Myxobolidae</taxon>
        <taxon>Thelohanellus</taxon>
    </lineage>
</organism>
<dbReference type="AlphaFoldDB" id="A0A0C2N975"/>